<feature type="non-terminal residue" evidence="2">
    <location>
        <position position="1"/>
    </location>
</feature>
<accession>A0A833XQT2</accession>
<dbReference type="AlphaFoldDB" id="A0A833XQT2"/>
<evidence type="ECO:0000313" key="3">
    <source>
        <dbReference type="Proteomes" id="UP000619265"/>
    </source>
</evidence>
<proteinExistence type="predicted"/>
<dbReference type="EMBL" id="LIHL02000006">
    <property type="protein sequence ID" value="KAF5469624.1"/>
    <property type="molecule type" value="Genomic_DNA"/>
</dbReference>
<feature type="compositionally biased region" description="Polar residues" evidence="1">
    <location>
        <begin position="46"/>
        <end position="56"/>
    </location>
</feature>
<dbReference type="Gramene" id="Jr06_20220_p1">
    <property type="protein sequence ID" value="cds.Jr06_20220_p1"/>
    <property type="gene ID" value="Jr06_20220"/>
</dbReference>
<feature type="region of interest" description="Disordered" evidence="1">
    <location>
        <begin position="46"/>
        <end position="83"/>
    </location>
</feature>
<evidence type="ECO:0000256" key="1">
    <source>
        <dbReference type="SAM" id="MobiDB-lite"/>
    </source>
</evidence>
<reference evidence="2" key="2">
    <citation type="submission" date="2020-03" db="EMBL/GenBank/DDBJ databases">
        <title>Walnut 2.0.</title>
        <authorList>
            <person name="Marrano A."/>
            <person name="Britton M."/>
            <person name="Zimin A.V."/>
            <person name="Zaini P.A."/>
            <person name="Workman R."/>
            <person name="Puiu D."/>
            <person name="Bianco L."/>
            <person name="Allen B.J."/>
            <person name="Troggio M."/>
            <person name="Leslie C.A."/>
            <person name="Timp W."/>
            <person name="Dendekar A."/>
            <person name="Salzberg S.L."/>
            <person name="Neale D.B."/>
        </authorList>
    </citation>
    <scope>NUCLEOTIDE SEQUENCE</scope>
    <source>
        <tissue evidence="2">Leaves</tissue>
    </source>
</reference>
<protein>
    <submittedName>
        <fullName evidence="2">Uncharacterized protein</fullName>
    </submittedName>
</protein>
<dbReference type="Proteomes" id="UP000619265">
    <property type="component" value="Unassembled WGS sequence"/>
</dbReference>
<comment type="caution">
    <text evidence="2">The sequence shown here is derived from an EMBL/GenBank/DDBJ whole genome shotgun (WGS) entry which is preliminary data.</text>
</comment>
<evidence type="ECO:0000313" key="2">
    <source>
        <dbReference type="EMBL" id="KAF5469624.1"/>
    </source>
</evidence>
<dbReference type="PANTHER" id="PTHR33670:SF15">
    <property type="entry name" value="OS02G0797600 PROTEIN"/>
    <property type="match status" value="1"/>
</dbReference>
<reference evidence="2" key="1">
    <citation type="submission" date="2015-10" db="EMBL/GenBank/DDBJ databases">
        <authorList>
            <person name="Martinez-Garcia P.J."/>
            <person name="Crepeau M.W."/>
            <person name="Puiu D."/>
            <person name="Gonzalez-Ibeas D."/>
            <person name="Whalen J."/>
            <person name="Stevens K."/>
            <person name="Paul R."/>
            <person name="Butterfield T."/>
            <person name="Britton M."/>
            <person name="Reagan R."/>
            <person name="Chakraborty S."/>
            <person name="Walawage S.L."/>
            <person name="Vasquez-Gross H.A."/>
            <person name="Cardeno C."/>
            <person name="Famula R."/>
            <person name="Pratt K."/>
            <person name="Kuruganti S."/>
            <person name="Aradhya M.K."/>
            <person name="Leslie C.A."/>
            <person name="Dandekar A.M."/>
            <person name="Salzberg S.L."/>
            <person name="Wegrzyn J.L."/>
            <person name="Langley C.H."/>
            <person name="Neale D.B."/>
        </authorList>
    </citation>
    <scope>NUCLEOTIDE SEQUENCE</scope>
    <source>
        <tissue evidence="2">Leaves</tissue>
    </source>
</reference>
<sequence>IVQLVFQFLLEVLAFLSHRFPPPSVEMATAILPSHSYLQTRVCPETLSTPLKSPRNSSPKGSHSRRRRRSPPSIQSSPQHRDRSLVAMVPAKNMVMGQVRILKRGETLSQTKVSDNRKSRAKKERDLNLVLGSTDRLGPDPETVQRQIRVSEFKVNDGIYGGSSVVESPPPCSLPVPGFLGKNSGSATSDLRRILRLDSV</sequence>
<name>A0A833XQT2_JUGRE</name>
<organism evidence="2 3">
    <name type="scientific">Juglans regia</name>
    <name type="common">English walnut</name>
    <dbReference type="NCBI Taxonomy" id="51240"/>
    <lineage>
        <taxon>Eukaryota</taxon>
        <taxon>Viridiplantae</taxon>
        <taxon>Streptophyta</taxon>
        <taxon>Embryophyta</taxon>
        <taxon>Tracheophyta</taxon>
        <taxon>Spermatophyta</taxon>
        <taxon>Magnoliopsida</taxon>
        <taxon>eudicotyledons</taxon>
        <taxon>Gunneridae</taxon>
        <taxon>Pentapetalae</taxon>
        <taxon>rosids</taxon>
        <taxon>fabids</taxon>
        <taxon>Fagales</taxon>
        <taxon>Juglandaceae</taxon>
        <taxon>Juglans</taxon>
    </lineage>
</organism>
<dbReference type="PANTHER" id="PTHR33670">
    <property type="entry name" value="SPLICING FACTOR, PROLINE- AND GLUTAMINE-RICH-LIKE"/>
    <property type="match status" value="1"/>
</dbReference>
<gene>
    <name evidence="2" type="ORF">F2P56_013682</name>
</gene>